<feature type="compositionally biased region" description="Low complexity" evidence="1">
    <location>
        <begin position="242"/>
        <end position="258"/>
    </location>
</feature>
<sequence>MIVLAKKIKCLKGSGQLTTLDFLPPPPSFIRLSSCSPPYLLRRPTTTSEFMTTVLSRSASLLSFTSSLPSAGVLSLHNPSSTIGKNGRTMNSTGEVSGEAQASTSQQPNQSAAVTATTASSSTARPLKEEKTEPYYPDDSRKAPAPSPEELAQFGVKIRDFGYESKLPPIRPYKPPPFQPPLIQKQPTPLSRKLWLARLAAGNAVSNAGDGASLSTAGAGSSRGLGGLIRQRVVQDLQEPEQSQQSTYSSQYSGGSQSLPPLEYITSQESEPYIETPMVSPNGSLHWRETSHIPIDMLDVHARISAEDFVEPKGSLSSNSDPLASPPPSTAELTLPSLHSLIPGSSRTRLASEAVVEPEPNRPLKRQRVVSPDSPSPPSRRATSSGPVSPSQGLDNNLPSASSTPPPPPSLPTRRYNLRERRPAATGTEQRRTTRAPRSRSGFSVQSAQVQSKSATSANGSRATRGGTNTRVTRARTRRRGGP</sequence>
<keyword evidence="3" id="KW-1185">Reference proteome</keyword>
<feature type="non-terminal residue" evidence="2">
    <location>
        <position position="1"/>
    </location>
</feature>
<protein>
    <submittedName>
        <fullName evidence="2">Uncharacterized protein</fullName>
    </submittedName>
</protein>
<feature type="compositionally biased region" description="Low complexity" evidence="1">
    <location>
        <begin position="444"/>
        <end position="472"/>
    </location>
</feature>
<dbReference type="EMBL" id="MU790576">
    <property type="protein sequence ID" value="KAJ3997672.1"/>
    <property type="molecule type" value="Genomic_DNA"/>
</dbReference>
<name>A0ABQ8QGH3_9AGAR</name>
<gene>
    <name evidence="2" type="ORF">F5050DRAFT_1371582</name>
</gene>
<feature type="compositionally biased region" description="Basic and acidic residues" evidence="1">
    <location>
        <begin position="126"/>
        <end position="142"/>
    </location>
</feature>
<feature type="region of interest" description="Disordered" evidence="1">
    <location>
        <begin position="76"/>
        <end position="149"/>
    </location>
</feature>
<feature type="region of interest" description="Disordered" evidence="1">
    <location>
        <begin position="310"/>
        <end position="483"/>
    </location>
</feature>
<accession>A0ABQ8QGH3</accession>
<dbReference type="Proteomes" id="UP001163828">
    <property type="component" value="Unassembled WGS sequence"/>
</dbReference>
<feature type="compositionally biased region" description="Low complexity" evidence="1">
    <location>
        <begin position="111"/>
        <end position="124"/>
    </location>
</feature>
<organism evidence="2 3">
    <name type="scientific">Lentinula boryana</name>
    <dbReference type="NCBI Taxonomy" id="40481"/>
    <lineage>
        <taxon>Eukaryota</taxon>
        <taxon>Fungi</taxon>
        <taxon>Dikarya</taxon>
        <taxon>Basidiomycota</taxon>
        <taxon>Agaricomycotina</taxon>
        <taxon>Agaricomycetes</taxon>
        <taxon>Agaricomycetidae</taxon>
        <taxon>Agaricales</taxon>
        <taxon>Marasmiineae</taxon>
        <taxon>Omphalotaceae</taxon>
        <taxon>Lentinula</taxon>
    </lineage>
</organism>
<feature type="compositionally biased region" description="Polar residues" evidence="1">
    <location>
        <begin position="388"/>
        <end position="397"/>
    </location>
</feature>
<proteinExistence type="predicted"/>
<reference evidence="2" key="1">
    <citation type="submission" date="2022-08" db="EMBL/GenBank/DDBJ databases">
        <authorList>
            <consortium name="DOE Joint Genome Institute"/>
            <person name="Min B."/>
            <person name="Riley R."/>
            <person name="Sierra-Patev S."/>
            <person name="Naranjo-Ortiz M."/>
            <person name="Looney B."/>
            <person name="Konkel Z."/>
            <person name="Slot J.C."/>
            <person name="Sakamoto Y."/>
            <person name="Steenwyk J.L."/>
            <person name="Rokas A."/>
            <person name="Carro J."/>
            <person name="Camarero S."/>
            <person name="Ferreira P."/>
            <person name="Molpeceres G."/>
            <person name="Ruiz-Duenas F.J."/>
            <person name="Serrano A."/>
            <person name="Henrissat B."/>
            <person name="Drula E."/>
            <person name="Hughes K.W."/>
            <person name="Mata J.L."/>
            <person name="Ishikawa N.K."/>
            <person name="Vargas-Isla R."/>
            <person name="Ushijima S."/>
            <person name="Smith C.A."/>
            <person name="Ahrendt S."/>
            <person name="Andreopoulos W."/>
            <person name="He G."/>
            <person name="Labutti K."/>
            <person name="Lipzen A."/>
            <person name="Ng V."/>
            <person name="Sandor L."/>
            <person name="Barry K."/>
            <person name="Martinez A.T."/>
            <person name="Xiao Y."/>
            <person name="Gibbons J.G."/>
            <person name="Terashima K."/>
            <person name="Hibbett D.S."/>
            <person name="Grigoriev I.V."/>
        </authorList>
    </citation>
    <scope>NUCLEOTIDE SEQUENCE</scope>
    <source>
        <strain evidence="2">TFB10827</strain>
    </source>
</reference>
<comment type="caution">
    <text evidence="2">The sequence shown here is derived from an EMBL/GenBank/DDBJ whole genome shotgun (WGS) entry which is preliminary data.</text>
</comment>
<feature type="region of interest" description="Disordered" evidence="1">
    <location>
        <begin position="236"/>
        <end position="277"/>
    </location>
</feature>
<evidence type="ECO:0000313" key="3">
    <source>
        <dbReference type="Proteomes" id="UP001163828"/>
    </source>
</evidence>
<feature type="compositionally biased region" description="Basic residues" evidence="1">
    <location>
        <begin position="473"/>
        <end position="483"/>
    </location>
</feature>
<evidence type="ECO:0000313" key="2">
    <source>
        <dbReference type="EMBL" id="KAJ3997672.1"/>
    </source>
</evidence>
<evidence type="ECO:0000256" key="1">
    <source>
        <dbReference type="SAM" id="MobiDB-lite"/>
    </source>
</evidence>
<feature type="compositionally biased region" description="Polar residues" evidence="1">
    <location>
        <begin position="77"/>
        <end position="110"/>
    </location>
</feature>